<keyword evidence="3" id="KW-0238">DNA-binding</keyword>
<dbReference type="GO" id="GO:0005634">
    <property type="term" value="C:nucleus"/>
    <property type="evidence" value="ECO:0007669"/>
    <property type="project" value="UniProtKB-SubCell"/>
</dbReference>
<dbReference type="Pfam" id="PF00319">
    <property type="entry name" value="SRF-TF"/>
    <property type="match status" value="1"/>
</dbReference>
<dbReference type="Proteomes" id="UP000324897">
    <property type="component" value="Chromosome 4"/>
</dbReference>
<reference evidence="7 8" key="1">
    <citation type="journal article" date="2019" name="Sci. Rep.">
        <title>A high-quality genome of Eragrostis curvula grass provides insights into Poaceae evolution and supports new strategies to enhance forage quality.</title>
        <authorList>
            <person name="Carballo J."/>
            <person name="Santos B.A.C.M."/>
            <person name="Zappacosta D."/>
            <person name="Garbus I."/>
            <person name="Selva J.P."/>
            <person name="Gallo C.A."/>
            <person name="Diaz A."/>
            <person name="Albertini E."/>
            <person name="Caccamo M."/>
            <person name="Echenique V."/>
        </authorList>
    </citation>
    <scope>NUCLEOTIDE SEQUENCE [LARGE SCALE GENOMIC DNA]</scope>
    <source>
        <strain evidence="8">cv. Victoria</strain>
        <tissue evidence="7">Leaf</tissue>
    </source>
</reference>
<dbReference type="PANTHER" id="PTHR11945">
    <property type="entry name" value="MADS BOX PROTEIN"/>
    <property type="match status" value="1"/>
</dbReference>
<dbReference type="PROSITE" id="PS50066">
    <property type="entry name" value="MADS_BOX_2"/>
    <property type="match status" value="1"/>
</dbReference>
<dbReference type="InterPro" id="IPR036879">
    <property type="entry name" value="TF_MADSbox_sf"/>
</dbReference>
<dbReference type="SUPFAM" id="SSF55455">
    <property type="entry name" value="SRF-like"/>
    <property type="match status" value="1"/>
</dbReference>
<protein>
    <recommendedName>
        <fullName evidence="6">MADS-box domain-containing protein</fullName>
    </recommendedName>
</protein>
<dbReference type="PANTHER" id="PTHR11945:SF776">
    <property type="entry name" value="AGAMOUS-LIKE 50-RELATED"/>
    <property type="match status" value="1"/>
</dbReference>
<comment type="caution">
    <text evidence="7">The sequence shown here is derived from an EMBL/GenBank/DDBJ whole genome shotgun (WGS) entry which is preliminary data.</text>
</comment>
<name>A0A5J9VQV5_9POAL</name>
<proteinExistence type="predicted"/>
<evidence type="ECO:0000256" key="4">
    <source>
        <dbReference type="ARBA" id="ARBA00023163"/>
    </source>
</evidence>
<gene>
    <name evidence="7" type="ORF">EJB05_11250</name>
</gene>
<dbReference type="InterPro" id="IPR002100">
    <property type="entry name" value="TF_MADSbox"/>
</dbReference>
<keyword evidence="5" id="KW-0539">Nucleus</keyword>
<evidence type="ECO:0000256" key="2">
    <source>
        <dbReference type="ARBA" id="ARBA00023015"/>
    </source>
</evidence>
<organism evidence="7 8">
    <name type="scientific">Eragrostis curvula</name>
    <name type="common">weeping love grass</name>
    <dbReference type="NCBI Taxonomy" id="38414"/>
    <lineage>
        <taxon>Eukaryota</taxon>
        <taxon>Viridiplantae</taxon>
        <taxon>Streptophyta</taxon>
        <taxon>Embryophyta</taxon>
        <taxon>Tracheophyta</taxon>
        <taxon>Spermatophyta</taxon>
        <taxon>Magnoliopsida</taxon>
        <taxon>Liliopsida</taxon>
        <taxon>Poales</taxon>
        <taxon>Poaceae</taxon>
        <taxon>PACMAD clade</taxon>
        <taxon>Chloridoideae</taxon>
        <taxon>Eragrostideae</taxon>
        <taxon>Eragrostidinae</taxon>
        <taxon>Eragrostis</taxon>
    </lineage>
</organism>
<sequence length="174" mass="19303">MVRPPSKGRQRIEMRLILDDAARVVSFSKRKKSLLKKASETALRYGDHVAVIVFSRAGNVSALGSPSVDDVLRRVAPLPAALEEDAGGREAVKAALREAEETRALVCAEKARVRDVGDKVRQAAAGRRFWWEADVEALGETELPVFAGALHALKDHVRRHAERLRSPPLRSRRR</sequence>
<evidence type="ECO:0000313" key="7">
    <source>
        <dbReference type="EMBL" id="TVU37907.1"/>
    </source>
</evidence>
<dbReference type="GO" id="GO:0000978">
    <property type="term" value="F:RNA polymerase II cis-regulatory region sequence-specific DNA binding"/>
    <property type="evidence" value="ECO:0007669"/>
    <property type="project" value="TreeGrafter"/>
</dbReference>
<feature type="non-terminal residue" evidence="7">
    <location>
        <position position="1"/>
    </location>
</feature>
<evidence type="ECO:0000256" key="5">
    <source>
        <dbReference type="ARBA" id="ARBA00023242"/>
    </source>
</evidence>
<evidence type="ECO:0000256" key="3">
    <source>
        <dbReference type="ARBA" id="ARBA00023125"/>
    </source>
</evidence>
<dbReference type="PRINTS" id="PR00404">
    <property type="entry name" value="MADSDOMAIN"/>
</dbReference>
<evidence type="ECO:0000313" key="8">
    <source>
        <dbReference type="Proteomes" id="UP000324897"/>
    </source>
</evidence>
<keyword evidence="8" id="KW-1185">Reference proteome</keyword>
<evidence type="ECO:0000259" key="6">
    <source>
        <dbReference type="PROSITE" id="PS50066"/>
    </source>
</evidence>
<dbReference type="Gramene" id="TVU37907">
    <property type="protein sequence ID" value="TVU37907"/>
    <property type="gene ID" value="EJB05_11250"/>
</dbReference>
<dbReference type="SMART" id="SM00432">
    <property type="entry name" value="MADS"/>
    <property type="match status" value="1"/>
</dbReference>
<dbReference type="GO" id="GO:0046983">
    <property type="term" value="F:protein dimerization activity"/>
    <property type="evidence" value="ECO:0007669"/>
    <property type="project" value="InterPro"/>
</dbReference>
<feature type="domain" description="MADS-box" evidence="6">
    <location>
        <begin position="7"/>
        <end position="67"/>
    </location>
</feature>
<dbReference type="AlphaFoldDB" id="A0A5J9VQV5"/>
<comment type="subcellular location">
    <subcellularLocation>
        <location evidence="1">Nucleus</location>
    </subcellularLocation>
</comment>
<keyword evidence="4" id="KW-0804">Transcription</keyword>
<accession>A0A5J9VQV5</accession>
<dbReference type="Gene3D" id="3.40.1810.10">
    <property type="entry name" value="Transcription factor, MADS-box"/>
    <property type="match status" value="1"/>
</dbReference>
<keyword evidence="2" id="KW-0805">Transcription regulation</keyword>
<dbReference type="EMBL" id="RWGY01000007">
    <property type="protein sequence ID" value="TVU37907.1"/>
    <property type="molecule type" value="Genomic_DNA"/>
</dbReference>
<evidence type="ECO:0000256" key="1">
    <source>
        <dbReference type="ARBA" id="ARBA00004123"/>
    </source>
</evidence>
<dbReference type="GO" id="GO:0000981">
    <property type="term" value="F:DNA-binding transcription factor activity, RNA polymerase II-specific"/>
    <property type="evidence" value="ECO:0007669"/>
    <property type="project" value="TreeGrafter"/>
</dbReference>